<feature type="transmembrane region" description="Helical" evidence="1">
    <location>
        <begin position="68"/>
        <end position="90"/>
    </location>
</feature>
<dbReference type="AlphaFoldDB" id="A0A2A6FS79"/>
<name>A0A2A6FS79_9MICO</name>
<dbReference type="NCBIfam" id="TIGR01167">
    <property type="entry name" value="LPXTG_anchor"/>
    <property type="match status" value="1"/>
</dbReference>
<dbReference type="EMBL" id="NAEP01000032">
    <property type="protein sequence ID" value="PDQ35540.1"/>
    <property type="molecule type" value="Genomic_DNA"/>
</dbReference>
<reference evidence="3" key="1">
    <citation type="submission" date="2017-03" db="EMBL/GenBank/DDBJ databases">
        <authorList>
            <person name="Lund M.B."/>
        </authorList>
    </citation>
    <scope>NUCLEOTIDE SEQUENCE [LARGE SCALE GENOMIC DNA]</scope>
</reference>
<keyword evidence="1" id="KW-0472">Membrane</keyword>
<dbReference type="Proteomes" id="UP000219994">
    <property type="component" value="Unassembled WGS sequence"/>
</dbReference>
<keyword evidence="1" id="KW-0812">Transmembrane</keyword>
<comment type="caution">
    <text evidence="2">The sequence shown here is derived from an EMBL/GenBank/DDBJ whole genome shotgun (WGS) entry which is preliminary data.</text>
</comment>
<accession>A0A2A6FS79</accession>
<sequence length="103" mass="10454">MTVTLHSTPVVIANWTADATGRVGGNVTIPAATAPGAHTIKLDGLTSGVSTSQPITVTAALAETGFEVALPLMVAFGALAFGGLAFAFAYRRRRLALSSPEQG</sequence>
<organism evidence="2 3">
    <name type="scientific">Candidatus Lumbricidiphila eiseniae</name>
    <dbReference type="NCBI Taxonomy" id="1969409"/>
    <lineage>
        <taxon>Bacteria</taxon>
        <taxon>Bacillati</taxon>
        <taxon>Actinomycetota</taxon>
        <taxon>Actinomycetes</taxon>
        <taxon>Micrococcales</taxon>
        <taxon>Microbacteriaceae</taxon>
        <taxon>Candidatus Lumbricidiphila</taxon>
    </lineage>
</organism>
<protein>
    <recommendedName>
        <fullName evidence="4">Bacterial Ig-like domain-containing protein</fullName>
    </recommendedName>
</protein>
<evidence type="ECO:0000313" key="3">
    <source>
        <dbReference type="Proteomes" id="UP000219994"/>
    </source>
</evidence>
<keyword evidence="1" id="KW-1133">Transmembrane helix</keyword>
<evidence type="ECO:0000313" key="2">
    <source>
        <dbReference type="EMBL" id="PDQ35540.1"/>
    </source>
</evidence>
<gene>
    <name evidence="2" type="ORF">B5766_05625</name>
</gene>
<evidence type="ECO:0008006" key="4">
    <source>
        <dbReference type="Google" id="ProtNLM"/>
    </source>
</evidence>
<proteinExistence type="predicted"/>
<evidence type="ECO:0000256" key="1">
    <source>
        <dbReference type="SAM" id="Phobius"/>
    </source>
</evidence>